<name>A0A9P9BPL2_9PEZI</name>
<gene>
    <name evidence="3" type="ORF">B0I36DRAFT_163635</name>
</gene>
<dbReference type="InterPro" id="IPR023210">
    <property type="entry name" value="NADP_OxRdtase_dom"/>
</dbReference>
<evidence type="ECO:0000313" key="4">
    <source>
        <dbReference type="Proteomes" id="UP000756346"/>
    </source>
</evidence>
<dbReference type="InterPro" id="IPR036812">
    <property type="entry name" value="NAD(P)_OxRdtase_dom_sf"/>
</dbReference>
<proteinExistence type="predicted"/>
<dbReference type="EMBL" id="JAGTJQ010000009">
    <property type="protein sequence ID" value="KAH7024671.1"/>
    <property type="molecule type" value="Genomic_DNA"/>
</dbReference>
<keyword evidence="1" id="KW-0560">Oxidoreductase</keyword>
<evidence type="ECO:0000256" key="1">
    <source>
        <dbReference type="ARBA" id="ARBA00023002"/>
    </source>
</evidence>
<keyword evidence="4" id="KW-1185">Reference proteome</keyword>
<dbReference type="PANTHER" id="PTHR43625:SF78">
    <property type="entry name" value="PYRIDOXAL REDUCTASE-RELATED"/>
    <property type="match status" value="1"/>
</dbReference>
<dbReference type="GO" id="GO:0005737">
    <property type="term" value="C:cytoplasm"/>
    <property type="evidence" value="ECO:0007669"/>
    <property type="project" value="TreeGrafter"/>
</dbReference>
<evidence type="ECO:0000259" key="2">
    <source>
        <dbReference type="Pfam" id="PF00248"/>
    </source>
</evidence>
<dbReference type="AlphaFoldDB" id="A0A9P9BPL2"/>
<evidence type="ECO:0000313" key="3">
    <source>
        <dbReference type="EMBL" id="KAH7024671.1"/>
    </source>
</evidence>
<dbReference type="OrthoDB" id="37537at2759"/>
<dbReference type="GeneID" id="70178241"/>
<reference evidence="3" key="1">
    <citation type="journal article" date="2021" name="Nat. Commun.">
        <title>Genetic determinants of endophytism in the Arabidopsis root mycobiome.</title>
        <authorList>
            <person name="Mesny F."/>
            <person name="Miyauchi S."/>
            <person name="Thiergart T."/>
            <person name="Pickel B."/>
            <person name="Atanasova L."/>
            <person name="Karlsson M."/>
            <person name="Huettel B."/>
            <person name="Barry K.W."/>
            <person name="Haridas S."/>
            <person name="Chen C."/>
            <person name="Bauer D."/>
            <person name="Andreopoulos W."/>
            <person name="Pangilinan J."/>
            <person name="LaButti K."/>
            <person name="Riley R."/>
            <person name="Lipzen A."/>
            <person name="Clum A."/>
            <person name="Drula E."/>
            <person name="Henrissat B."/>
            <person name="Kohler A."/>
            <person name="Grigoriev I.V."/>
            <person name="Martin F.M."/>
            <person name="Hacquard S."/>
        </authorList>
    </citation>
    <scope>NUCLEOTIDE SEQUENCE</scope>
    <source>
        <strain evidence="3">MPI-CAGE-CH-0230</strain>
    </source>
</reference>
<comment type="caution">
    <text evidence="3">The sequence shown here is derived from an EMBL/GenBank/DDBJ whole genome shotgun (WGS) entry which is preliminary data.</text>
</comment>
<dbReference type="SUPFAM" id="SSF51430">
    <property type="entry name" value="NAD(P)-linked oxidoreductase"/>
    <property type="match status" value="1"/>
</dbReference>
<dbReference type="InterPro" id="IPR050791">
    <property type="entry name" value="Aldo-Keto_reductase"/>
</dbReference>
<dbReference type="Proteomes" id="UP000756346">
    <property type="component" value="Unassembled WGS sequence"/>
</dbReference>
<feature type="domain" description="NADP-dependent oxidoreductase" evidence="2">
    <location>
        <begin position="18"/>
        <end position="308"/>
    </location>
</feature>
<accession>A0A9P9BPL2</accession>
<protein>
    <submittedName>
        <fullName evidence="3">NADP-dependent oxidoreductase domain-containing protein</fullName>
    </submittedName>
</protein>
<dbReference type="Pfam" id="PF00248">
    <property type="entry name" value="Aldo_ket_red"/>
    <property type="match status" value="1"/>
</dbReference>
<sequence>MPSIPTSLVGKPIGPTSLGLMGMSGIHDMPFDEANKVLEAALELGANFWNGGIFYGTPERNSLHLLAHYFKTHPADIPKVVISIKGAYDRFTHIPDGTPEGVRAQVDLALSVLAPAGITTLDIFECARVDPKTPIETTVGAFAELIKEGKIRGYGLSEVSPATVRRACAVLKPAAVEVEVSMFSRETLEKGGVVDVCHELGVPVVGYGPLGKGWLTGTLKTLDDLPADDVRRHFPRFQPGAFEKNVELANKIESLAKRKGVPVAAVAVAWVRQVAGAVPLPGASSVARVKENMTVAELTDDEIKEIQGYLDTAEVAGHRYPPVFQGLLSG</sequence>
<dbReference type="RefSeq" id="XP_046008219.1">
    <property type="nucleotide sequence ID" value="XM_046148695.1"/>
</dbReference>
<dbReference type="GO" id="GO:0016491">
    <property type="term" value="F:oxidoreductase activity"/>
    <property type="evidence" value="ECO:0007669"/>
    <property type="project" value="UniProtKB-KW"/>
</dbReference>
<dbReference type="PANTHER" id="PTHR43625">
    <property type="entry name" value="AFLATOXIN B1 ALDEHYDE REDUCTASE"/>
    <property type="match status" value="1"/>
</dbReference>
<dbReference type="CDD" id="cd19077">
    <property type="entry name" value="AKR_AKR8A1-2"/>
    <property type="match status" value="1"/>
</dbReference>
<dbReference type="Gene3D" id="3.20.20.100">
    <property type="entry name" value="NADP-dependent oxidoreductase domain"/>
    <property type="match status" value="1"/>
</dbReference>
<organism evidence="3 4">
    <name type="scientific">Microdochium trichocladiopsis</name>
    <dbReference type="NCBI Taxonomy" id="1682393"/>
    <lineage>
        <taxon>Eukaryota</taxon>
        <taxon>Fungi</taxon>
        <taxon>Dikarya</taxon>
        <taxon>Ascomycota</taxon>
        <taxon>Pezizomycotina</taxon>
        <taxon>Sordariomycetes</taxon>
        <taxon>Xylariomycetidae</taxon>
        <taxon>Xylariales</taxon>
        <taxon>Microdochiaceae</taxon>
        <taxon>Microdochium</taxon>
    </lineage>
</organism>